<name>A0ABS8KSN6_9HYPH</name>
<keyword evidence="1 6" id="KW-0963">Cytoplasm</keyword>
<evidence type="ECO:0000256" key="5">
    <source>
        <dbReference type="ARBA" id="ARBA00022691"/>
    </source>
</evidence>
<comment type="subcellular location">
    <subcellularLocation>
        <location evidence="6">Cytoplasm</location>
    </subcellularLocation>
</comment>
<comment type="caution">
    <text evidence="6">Lacks conserved residue(s) required for the propagation of feature annotation.</text>
</comment>
<comment type="similarity">
    <text evidence="6">Belongs to the methyltransferase superfamily. RNA methyltransferase RsmG family.</text>
</comment>
<reference evidence="7 8" key="1">
    <citation type="submission" date="2021-11" db="EMBL/GenBank/DDBJ databases">
        <authorList>
            <person name="Lee D.-H."/>
            <person name="Kim S.-B."/>
        </authorList>
    </citation>
    <scope>NUCLEOTIDE SEQUENCE [LARGE SCALE GENOMIC DNA]</scope>
    <source>
        <strain evidence="7 8">KCTC 52223</strain>
    </source>
</reference>
<evidence type="ECO:0000256" key="3">
    <source>
        <dbReference type="ARBA" id="ARBA00022603"/>
    </source>
</evidence>
<dbReference type="InterPro" id="IPR003682">
    <property type="entry name" value="rRNA_ssu_MeTfrase_G"/>
</dbReference>
<evidence type="ECO:0000256" key="1">
    <source>
        <dbReference type="ARBA" id="ARBA00022490"/>
    </source>
</evidence>
<keyword evidence="4 6" id="KW-0808">Transferase</keyword>
<dbReference type="PANTHER" id="PTHR31760:SF0">
    <property type="entry name" value="S-ADENOSYL-L-METHIONINE-DEPENDENT METHYLTRANSFERASES SUPERFAMILY PROTEIN"/>
    <property type="match status" value="1"/>
</dbReference>
<evidence type="ECO:0000256" key="2">
    <source>
        <dbReference type="ARBA" id="ARBA00022552"/>
    </source>
</evidence>
<feature type="binding site" evidence="6">
    <location>
        <begin position="126"/>
        <end position="127"/>
    </location>
    <ligand>
        <name>S-adenosyl-L-methionine</name>
        <dbReference type="ChEBI" id="CHEBI:59789"/>
    </ligand>
</feature>
<dbReference type="GO" id="GO:0008168">
    <property type="term" value="F:methyltransferase activity"/>
    <property type="evidence" value="ECO:0007669"/>
    <property type="project" value="UniProtKB-KW"/>
</dbReference>
<dbReference type="GO" id="GO:0032259">
    <property type="term" value="P:methylation"/>
    <property type="evidence" value="ECO:0007669"/>
    <property type="project" value="UniProtKB-KW"/>
</dbReference>
<evidence type="ECO:0000313" key="8">
    <source>
        <dbReference type="Proteomes" id="UP001198862"/>
    </source>
</evidence>
<keyword evidence="2 6" id="KW-0698">rRNA processing</keyword>
<dbReference type="Proteomes" id="UP001198862">
    <property type="component" value="Unassembled WGS sequence"/>
</dbReference>
<sequence>MSAGAPPDMDPLADVSRETRARLETLVETLERWQKAINLVGRNTLEGAWKRHILDSAQVVRQIPAEAKTLADLGSGGGFPGLVIAAMRPDLDITLIESDARKAAFLGEASRKMGLEKLPRLVIKRIEVAEPVRAEIVTARALAPLAQLLAWADRHRLDTGICLFHKGKEWQAEVDEARKRWDFTCEAIASVTDRDAVILRIGPYGPTDLRDRQPEGRGR</sequence>
<dbReference type="Gene3D" id="3.40.50.150">
    <property type="entry name" value="Vaccinia Virus protein VP39"/>
    <property type="match status" value="1"/>
</dbReference>
<feature type="binding site" evidence="6">
    <location>
        <position position="140"/>
    </location>
    <ligand>
        <name>S-adenosyl-L-methionine</name>
        <dbReference type="ChEBI" id="CHEBI:59789"/>
    </ligand>
</feature>
<keyword evidence="3 6" id="KW-0489">Methyltransferase</keyword>
<organism evidence="7 8">
    <name type="scientific">Reyranella aquatilis</name>
    <dbReference type="NCBI Taxonomy" id="2035356"/>
    <lineage>
        <taxon>Bacteria</taxon>
        <taxon>Pseudomonadati</taxon>
        <taxon>Pseudomonadota</taxon>
        <taxon>Alphaproteobacteria</taxon>
        <taxon>Hyphomicrobiales</taxon>
        <taxon>Reyranellaceae</taxon>
        <taxon>Reyranella</taxon>
    </lineage>
</organism>
<keyword evidence="8" id="KW-1185">Reference proteome</keyword>
<evidence type="ECO:0000256" key="6">
    <source>
        <dbReference type="HAMAP-Rule" id="MF_00074"/>
    </source>
</evidence>
<comment type="caution">
    <text evidence="7">The sequence shown here is derived from an EMBL/GenBank/DDBJ whole genome shotgun (WGS) entry which is preliminary data.</text>
</comment>
<dbReference type="NCBIfam" id="TIGR00138">
    <property type="entry name" value="rsmG_gidB"/>
    <property type="match status" value="1"/>
</dbReference>
<dbReference type="InterPro" id="IPR029063">
    <property type="entry name" value="SAM-dependent_MTases_sf"/>
</dbReference>
<dbReference type="SUPFAM" id="SSF53335">
    <property type="entry name" value="S-adenosyl-L-methionine-dependent methyltransferases"/>
    <property type="match status" value="1"/>
</dbReference>
<dbReference type="Pfam" id="PF02527">
    <property type="entry name" value="GidB"/>
    <property type="match status" value="1"/>
</dbReference>
<feature type="binding site" evidence="6">
    <location>
        <position position="79"/>
    </location>
    <ligand>
        <name>S-adenosyl-L-methionine</name>
        <dbReference type="ChEBI" id="CHEBI:59789"/>
    </ligand>
</feature>
<accession>A0ABS8KSN6</accession>
<proteinExistence type="inferred from homology"/>
<dbReference type="PANTHER" id="PTHR31760">
    <property type="entry name" value="S-ADENOSYL-L-METHIONINE-DEPENDENT METHYLTRANSFERASES SUPERFAMILY PROTEIN"/>
    <property type="match status" value="1"/>
</dbReference>
<dbReference type="EMBL" id="JAJISD010000003">
    <property type="protein sequence ID" value="MCC8429097.1"/>
    <property type="molecule type" value="Genomic_DNA"/>
</dbReference>
<comment type="function">
    <text evidence="6">Specifically methylates the N7 position of guanine in position 527 of 16S rRNA.</text>
</comment>
<gene>
    <name evidence="6 7" type="primary">rsmG</name>
    <name evidence="7" type="ORF">LJ725_08975</name>
</gene>
<protein>
    <recommendedName>
        <fullName evidence="6">Ribosomal RNA small subunit methyltransferase G</fullName>
        <ecNumber evidence="6">2.1.1.170</ecNumber>
    </recommendedName>
    <alternativeName>
        <fullName evidence="6">16S rRNA 7-methylguanosine methyltransferase</fullName>
        <shortName evidence="6">16S rRNA m7G methyltransferase</shortName>
    </alternativeName>
</protein>
<evidence type="ECO:0000256" key="4">
    <source>
        <dbReference type="ARBA" id="ARBA00022679"/>
    </source>
</evidence>
<comment type="catalytic activity">
    <reaction evidence="6">
        <text>guanosine(527) in 16S rRNA + S-adenosyl-L-methionine = N(7)-methylguanosine(527) in 16S rRNA + S-adenosyl-L-homocysteine</text>
        <dbReference type="Rhea" id="RHEA:42732"/>
        <dbReference type="Rhea" id="RHEA-COMP:10209"/>
        <dbReference type="Rhea" id="RHEA-COMP:10210"/>
        <dbReference type="ChEBI" id="CHEBI:57856"/>
        <dbReference type="ChEBI" id="CHEBI:59789"/>
        <dbReference type="ChEBI" id="CHEBI:74269"/>
        <dbReference type="ChEBI" id="CHEBI:74480"/>
        <dbReference type="EC" id="2.1.1.170"/>
    </reaction>
</comment>
<evidence type="ECO:0000313" key="7">
    <source>
        <dbReference type="EMBL" id="MCC8429097.1"/>
    </source>
</evidence>
<keyword evidence="5 6" id="KW-0949">S-adenosyl-L-methionine</keyword>
<dbReference type="EC" id="2.1.1.170" evidence="6"/>
<feature type="binding site" evidence="6">
    <location>
        <position position="74"/>
    </location>
    <ligand>
        <name>S-adenosyl-L-methionine</name>
        <dbReference type="ChEBI" id="CHEBI:59789"/>
    </ligand>
</feature>
<dbReference type="HAMAP" id="MF_00074">
    <property type="entry name" value="16SrRNA_methyltr_G"/>
    <property type="match status" value="1"/>
</dbReference>